<dbReference type="PROSITE" id="PS51365">
    <property type="entry name" value="RENAL_DIPEPTIDASE_2"/>
    <property type="match status" value="1"/>
</dbReference>
<organism evidence="1 2">
    <name type="scientific">Candidatus Blautia merdigallinarum</name>
    <dbReference type="NCBI Taxonomy" id="2838495"/>
    <lineage>
        <taxon>Bacteria</taxon>
        <taxon>Bacillati</taxon>
        <taxon>Bacillota</taxon>
        <taxon>Clostridia</taxon>
        <taxon>Lachnospirales</taxon>
        <taxon>Lachnospiraceae</taxon>
        <taxon>Blautia</taxon>
    </lineage>
</organism>
<dbReference type="Pfam" id="PF01244">
    <property type="entry name" value="Peptidase_M19"/>
    <property type="match status" value="1"/>
</dbReference>
<dbReference type="Proteomes" id="UP000823893">
    <property type="component" value="Unassembled WGS sequence"/>
</dbReference>
<dbReference type="SUPFAM" id="SSF51556">
    <property type="entry name" value="Metallo-dependent hydrolases"/>
    <property type="match status" value="1"/>
</dbReference>
<dbReference type="InterPro" id="IPR008257">
    <property type="entry name" value="Pept_M19"/>
</dbReference>
<dbReference type="Gene3D" id="3.20.20.140">
    <property type="entry name" value="Metal-dependent hydrolases"/>
    <property type="match status" value="1"/>
</dbReference>
<dbReference type="PANTHER" id="PTHR10443:SF12">
    <property type="entry name" value="DIPEPTIDASE"/>
    <property type="match status" value="1"/>
</dbReference>
<dbReference type="InterPro" id="IPR032466">
    <property type="entry name" value="Metal_Hydrolase"/>
</dbReference>
<sequence length="330" mass="37336">MNVYDLHCDTISAIWEGRKEGKDLFLSASGLQVDLEKMKKGDYQLQTFAIFLDKDNTEDCFAAAKEMAELFKKELEKNRDKITQVYSYADIQKNRGEGRISALLSLEEGAIFEKSSRHLQWLYDQGARIATLTWNHENDLAYPNRQGNPFKDHPWSWGEERGLKEKGIRALEQMESLGMIPDVSHLSDGGFWDVAKYYKKPFLATHSNARGAAPEAARNLTDAMIRVLAERGGILGLNYCVSFVRNGWKPGQPGASMEELIRQIRYIVNVGGEECLGLGSDFDGIEEAPEMENAGGMEKLAEAMEKAGISHRLTEKIFWKNADRFLRENL</sequence>
<accession>A0A9D2N7N4</accession>
<reference evidence="1" key="2">
    <citation type="submission" date="2021-04" db="EMBL/GenBank/DDBJ databases">
        <authorList>
            <person name="Gilroy R."/>
        </authorList>
    </citation>
    <scope>NUCLEOTIDE SEQUENCE</scope>
    <source>
        <strain evidence="1">ChiSxjej6B18-287</strain>
    </source>
</reference>
<evidence type="ECO:0000313" key="2">
    <source>
        <dbReference type="Proteomes" id="UP000823893"/>
    </source>
</evidence>
<protein>
    <submittedName>
        <fullName evidence="1">Dipeptidase</fullName>
    </submittedName>
</protein>
<name>A0A9D2N7N4_9FIRM</name>
<proteinExistence type="predicted"/>
<comment type="caution">
    <text evidence="1">The sequence shown here is derived from an EMBL/GenBank/DDBJ whole genome shotgun (WGS) entry which is preliminary data.</text>
</comment>
<dbReference type="AlphaFoldDB" id="A0A9D2N7N4"/>
<dbReference type="GO" id="GO:0006508">
    <property type="term" value="P:proteolysis"/>
    <property type="evidence" value="ECO:0007669"/>
    <property type="project" value="InterPro"/>
</dbReference>
<dbReference type="PANTHER" id="PTHR10443">
    <property type="entry name" value="MICROSOMAL DIPEPTIDASE"/>
    <property type="match status" value="1"/>
</dbReference>
<dbReference type="EMBL" id="DWWV01000129">
    <property type="protein sequence ID" value="HJC11139.1"/>
    <property type="molecule type" value="Genomic_DNA"/>
</dbReference>
<gene>
    <name evidence="1" type="ORF">H9935_10070</name>
</gene>
<evidence type="ECO:0000313" key="1">
    <source>
        <dbReference type="EMBL" id="HJC11139.1"/>
    </source>
</evidence>
<dbReference type="GO" id="GO:0070573">
    <property type="term" value="F:metallodipeptidase activity"/>
    <property type="evidence" value="ECO:0007669"/>
    <property type="project" value="InterPro"/>
</dbReference>
<reference evidence="1" key="1">
    <citation type="journal article" date="2021" name="PeerJ">
        <title>Extensive microbial diversity within the chicken gut microbiome revealed by metagenomics and culture.</title>
        <authorList>
            <person name="Gilroy R."/>
            <person name="Ravi A."/>
            <person name="Getino M."/>
            <person name="Pursley I."/>
            <person name="Horton D.L."/>
            <person name="Alikhan N.F."/>
            <person name="Baker D."/>
            <person name="Gharbi K."/>
            <person name="Hall N."/>
            <person name="Watson M."/>
            <person name="Adriaenssens E.M."/>
            <person name="Foster-Nyarko E."/>
            <person name="Jarju S."/>
            <person name="Secka A."/>
            <person name="Antonio M."/>
            <person name="Oren A."/>
            <person name="Chaudhuri R.R."/>
            <person name="La Ragione R."/>
            <person name="Hildebrand F."/>
            <person name="Pallen M.J."/>
        </authorList>
    </citation>
    <scope>NUCLEOTIDE SEQUENCE</scope>
    <source>
        <strain evidence="1">ChiSxjej6B18-287</strain>
    </source>
</reference>